<feature type="transmembrane region" description="Helical" evidence="1">
    <location>
        <begin position="20"/>
        <end position="43"/>
    </location>
</feature>
<feature type="domain" description="Putative Flp pilus-assembly TadG-like N-terminal" evidence="2">
    <location>
        <begin position="15"/>
        <end position="62"/>
    </location>
</feature>
<evidence type="ECO:0000259" key="2">
    <source>
        <dbReference type="Pfam" id="PF13400"/>
    </source>
</evidence>
<organism evidence="3">
    <name type="scientific">freshwater metagenome</name>
    <dbReference type="NCBI Taxonomy" id="449393"/>
    <lineage>
        <taxon>unclassified sequences</taxon>
        <taxon>metagenomes</taxon>
        <taxon>ecological metagenomes</taxon>
    </lineage>
</organism>
<gene>
    <name evidence="3" type="ORF">UFOPK2310_00449</name>
</gene>
<evidence type="ECO:0000313" key="3">
    <source>
        <dbReference type="EMBL" id="CAB4667912.1"/>
    </source>
</evidence>
<dbReference type="EMBL" id="CAEZWW010000038">
    <property type="protein sequence ID" value="CAB4667912.1"/>
    <property type="molecule type" value="Genomic_DNA"/>
</dbReference>
<dbReference type="InterPro" id="IPR028087">
    <property type="entry name" value="Tad_N"/>
</dbReference>
<dbReference type="Pfam" id="PF13400">
    <property type="entry name" value="Tad"/>
    <property type="match status" value="1"/>
</dbReference>
<name>A0A6J6M221_9ZZZZ</name>
<dbReference type="AlphaFoldDB" id="A0A6J6M221"/>
<protein>
    <submittedName>
        <fullName evidence="3">Unannotated protein</fullName>
    </submittedName>
</protein>
<proteinExistence type="predicted"/>
<keyword evidence="1" id="KW-0812">Transmembrane</keyword>
<keyword evidence="1" id="KW-1133">Transmembrane helix</keyword>
<sequence length="151" mass="15729">MRLKSRITECGDERGSVLLLGVGFVIVCLLAIAVVTDVSAAFLQRRSLMSLADAAAIAGAQAIDQGAYYANGASVGTRLNPGLVRSAAAAHLARTNAASSIPGLHIEQISSDGVHVLVALSAPLRLPFFGPVHQEFAHVEASARLDYRPSP</sequence>
<keyword evidence="1" id="KW-0472">Membrane</keyword>
<evidence type="ECO:0000256" key="1">
    <source>
        <dbReference type="SAM" id="Phobius"/>
    </source>
</evidence>
<reference evidence="3" key="1">
    <citation type="submission" date="2020-05" db="EMBL/GenBank/DDBJ databases">
        <authorList>
            <person name="Chiriac C."/>
            <person name="Salcher M."/>
            <person name="Ghai R."/>
            <person name="Kavagutti S V."/>
        </authorList>
    </citation>
    <scope>NUCLEOTIDE SEQUENCE</scope>
</reference>
<accession>A0A6J6M221</accession>